<sequence length="241" mass="26487">MCRNFAKRFLVVFNIIFVFFGSGLLGAGLLLIADPDSVNIQKLIFVDSFDEAISSPAFVLVGFGGLAFLGGLLGCIGVIKQWKWALALNIIILVVIFFGEISGGIMAVVYKSELIAQLGNALEKSIAVYKTSPIIRKVVDEVQKTLHCCGVTSYMDYYKYADLPVPSSCCAGDFTTCADEANEPWFPGIETNYLYSEGCLSSLQNQLTNNLSILKRMGFGIASIQIIGIFLTYKFYRSHDF</sequence>
<organism evidence="8 9">
    <name type="scientific">Crassostrea virginica</name>
    <name type="common">Eastern oyster</name>
    <dbReference type="NCBI Taxonomy" id="6565"/>
    <lineage>
        <taxon>Eukaryota</taxon>
        <taxon>Metazoa</taxon>
        <taxon>Spiralia</taxon>
        <taxon>Lophotrochozoa</taxon>
        <taxon>Mollusca</taxon>
        <taxon>Bivalvia</taxon>
        <taxon>Autobranchia</taxon>
        <taxon>Pteriomorphia</taxon>
        <taxon>Ostreida</taxon>
        <taxon>Ostreoidea</taxon>
        <taxon>Ostreidae</taxon>
        <taxon>Crassostrea</taxon>
    </lineage>
</organism>
<comment type="subcellular location">
    <subcellularLocation>
        <location evidence="1 7">Membrane</location>
        <topology evidence="1 7">Multi-pass membrane protein</topology>
    </subcellularLocation>
</comment>
<feature type="disulfide bond" evidence="6">
    <location>
        <begin position="149"/>
        <end position="170"/>
    </location>
</feature>
<dbReference type="GeneID" id="111109884"/>
<comment type="similarity">
    <text evidence="2 7">Belongs to the tetraspanin (TM4SF) family.</text>
</comment>
<dbReference type="OrthoDB" id="438211at2759"/>
<accession>A0A8B8BGB4</accession>
<dbReference type="InterPro" id="IPR000301">
    <property type="entry name" value="Tetraspanin_animals"/>
</dbReference>
<gene>
    <name evidence="9" type="primary">LOC111109884</name>
</gene>
<name>A0A8B8BGB4_CRAVI</name>
<evidence type="ECO:0000313" key="8">
    <source>
        <dbReference type="Proteomes" id="UP000694844"/>
    </source>
</evidence>
<dbReference type="Gene3D" id="1.10.1450.10">
    <property type="entry name" value="Tetraspanin"/>
    <property type="match status" value="1"/>
</dbReference>
<evidence type="ECO:0000256" key="5">
    <source>
        <dbReference type="ARBA" id="ARBA00023136"/>
    </source>
</evidence>
<evidence type="ECO:0000256" key="4">
    <source>
        <dbReference type="ARBA" id="ARBA00022989"/>
    </source>
</evidence>
<dbReference type="InterPro" id="IPR008952">
    <property type="entry name" value="Tetraspanin_EC2_sf"/>
</dbReference>
<feature type="transmembrane region" description="Helical" evidence="7">
    <location>
        <begin position="86"/>
        <end position="110"/>
    </location>
</feature>
<keyword evidence="3 7" id="KW-0812">Transmembrane</keyword>
<dbReference type="PANTHER" id="PTHR19282">
    <property type="entry name" value="TETRASPANIN"/>
    <property type="match status" value="1"/>
</dbReference>
<dbReference type="Proteomes" id="UP000694844">
    <property type="component" value="Chromosome 8"/>
</dbReference>
<feature type="transmembrane region" description="Helical" evidence="7">
    <location>
        <begin position="53"/>
        <end position="79"/>
    </location>
</feature>
<proteinExistence type="inferred from homology"/>
<dbReference type="CDD" id="cd03127">
    <property type="entry name" value="tetraspanin_LEL"/>
    <property type="match status" value="1"/>
</dbReference>
<evidence type="ECO:0000256" key="1">
    <source>
        <dbReference type="ARBA" id="ARBA00004141"/>
    </source>
</evidence>
<evidence type="ECO:0000256" key="2">
    <source>
        <dbReference type="ARBA" id="ARBA00006840"/>
    </source>
</evidence>
<keyword evidence="8" id="KW-1185">Reference proteome</keyword>
<evidence type="ECO:0000256" key="3">
    <source>
        <dbReference type="ARBA" id="ARBA00022692"/>
    </source>
</evidence>
<dbReference type="PRINTS" id="PR00259">
    <property type="entry name" value="TMFOUR"/>
</dbReference>
<dbReference type="KEGG" id="cvn:111109884"/>
<dbReference type="PIRSF" id="PIRSF002419">
    <property type="entry name" value="Tetraspanin"/>
    <property type="match status" value="1"/>
</dbReference>
<evidence type="ECO:0000256" key="6">
    <source>
        <dbReference type="PIRSR" id="PIRSR002419-1"/>
    </source>
</evidence>
<dbReference type="AlphaFoldDB" id="A0A8B8BGB4"/>
<reference evidence="9" key="1">
    <citation type="submission" date="2025-08" db="UniProtKB">
        <authorList>
            <consortium name="RefSeq"/>
        </authorList>
    </citation>
    <scope>IDENTIFICATION</scope>
    <source>
        <tissue evidence="9">Whole sample</tissue>
    </source>
</reference>
<keyword evidence="6" id="KW-1015">Disulfide bond</keyword>
<keyword evidence="5 7" id="KW-0472">Membrane</keyword>
<evidence type="ECO:0000256" key="7">
    <source>
        <dbReference type="RuleBase" id="RU361218"/>
    </source>
</evidence>
<dbReference type="RefSeq" id="XP_022301849.1">
    <property type="nucleotide sequence ID" value="XM_022446141.1"/>
</dbReference>
<keyword evidence="4 7" id="KW-1133">Transmembrane helix</keyword>
<dbReference type="Pfam" id="PF00335">
    <property type="entry name" value="Tetraspanin"/>
    <property type="match status" value="1"/>
</dbReference>
<evidence type="ECO:0000313" key="9">
    <source>
        <dbReference type="RefSeq" id="XP_022301849.1"/>
    </source>
</evidence>
<feature type="transmembrane region" description="Helical" evidence="7">
    <location>
        <begin position="12"/>
        <end position="33"/>
    </location>
</feature>
<protein>
    <recommendedName>
        <fullName evidence="7">Tetraspanin</fullName>
    </recommendedName>
</protein>
<feature type="transmembrane region" description="Helical" evidence="7">
    <location>
        <begin position="217"/>
        <end position="236"/>
    </location>
</feature>
<dbReference type="InterPro" id="IPR018499">
    <property type="entry name" value="Tetraspanin/Peripherin"/>
</dbReference>
<dbReference type="GO" id="GO:0005886">
    <property type="term" value="C:plasma membrane"/>
    <property type="evidence" value="ECO:0007669"/>
    <property type="project" value="TreeGrafter"/>
</dbReference>
<dbReference type="PANTHER" id="PTHR19282:SF534">
    <property type="entry name" value="TETRASPANIN FAMILY-RELATED"/>
    <property type="match status" value="1"/>
</dbReference>
<dbReference type="SUPFAM" id="SSF48652">
    <property type="entry name" value="Tetraspanin"/>
    <property type="match status" value="1"/>
</dbReference>